<dbReference type="PROSITE" id="PS50002">
    <property type="entry name" value="SH3"/>
    <property type="match status" value="1"/>
</dbReference>
<feature type="compositionally biased region" description="Basic and acidic residues" evidence="4">
    <location>
        <begin position="203"/>
        <end position="212"/>
    </location>
</feature>
<proteinExistence type="inferred from homology"/>
<comment type="caution">
    <text evidence="7">The sequence shown here is derived from an EMBL/GenBank/DDBJ whole genome shotgun (WGS) entry which is preliminary data.</text>
</comment>
<dbReference type="PANTHER" id="PTHR23122">
    <property type="entry name" value="MEMBRANE-ASSOCIATED GUANYLATE KINASE MAGUK"/>
    <property type="match status" value="1"/>
</dbReference>
<dbReference type="EMBL" id="JBJKFK010006999">
    <property type="protein sequence ID" value="KAL3307581.1"/>
    <property type="molecule type" value="Genomic_DNA"/>
</dbReference>
<evidence type="ECO:0000256" key="3">
    <source>
        <dbReference type="PROSITE-ProRule" id="PRU00192"/>
    </source>
</evidence>
<dbReference type="Proteomes" id="UP001626550">
    <property type="component" value="Unassembled WGS sequence"/>
</dbReference>
<evidence type="ECO:0000313" key="7">
    <source>
        <dbReference type="EMBL" id="KAL3307581.1"/>
    </source>
</evidence>
<dbReference type="Pfam" id="PF00625">
    <property type="entry name" value="Guanylate_kin"/>
    <property type="match status" value="1"/>
</dbReference>
<dbReference type="SUPFAM" id="SSF52540">
    <property type="entry name" value="P-loop containing nucleoside triphosphate hydrolases"/>
    <property type="match status" value="1"/>
</dbReference>
<feature type="region of interest" description="Disordered" evidence="4">
    <location>
        <begin position="203"/>
        <end position="242"/>
    </location>
</feature>
<reference evidence="7 8" key="1">
    <citation type="submission" date="2024-11" db="EMBL/GenBank/DDBJ databases">
        <title>Adaptive evolution of stress response genes in parasites aligns with host niche diversity.</title>
        <authorList>
            <person name="Hahn C."/>
            <person name="Resl P."/>
        </authorList>
    </citation>
    <scope>NUCLEOTIDE SEQUENCE [LARGE SCALE GENOMIC DNA]</scope>
    <source>
        <strain evidence="7">EGGRZ-B1_66</strain>
        <tissue evidence="7">Body</tissue>
    </source>
</reference>
<dbReference type="InterPro" id="IPR050716">
    <property type="entry name" value="MAGUK"/>
</dbReference>
<feature type="compositionally biased region" description="Low complexity" evidence="4">
    <location>
        <begin position="214"/>
        <end position="226"/>
    </location>
</feature>
<evidence type="ECO:0000256" key="2">
    <source>
        <dbReference type="ARBA" id="ARBA00022443"/>
    </source>
</evidence>
<dbReference type="InterPro" id="IPR036034">
    <property type="entry name" value="PDZ_sf"/>
</dbReference>
<feature type="domain" description="Guanylate kinase-like" evidence="6">
    <location>
        <begin position="294"/>
        <end position="408"/>
    </location>
</feature>
<name>A0ABD2PPB6_9PLAT</name>
<feature type="domain" description="SH3" evidence="5">
    <location>
        <begin position="85"/>
        <end position="153"/>
    </location>
</feature>
<evidence type="ECO:0000259" key="5">
    <source>
        <dbReference type="PROSITE" id="PS50002"/>
    </source>
</evidence>
<comment type="similarity">
    <text evidence="1">Belongs to the MAGUK family.</text>
</comment>
<evidence type="ECO:0000256" key="4">
    <source>
        <dbReference type="SAM" id="MobiDB-lite"/>
    </source>
</evidence>
<evidence type="ECO:0000313" key="8">
    <source>
        <dbReference type="Proteomes" id="UP001626550"/>
    </source>
</evidence>
<accession>A0ABD2PPB6</accession>
<sequence>MPKIALQSESCYEAVQLPDKVFQTSSDFMCPLDKLRVGDRILQINGLPADVYSQEQINALLFIRKETSQRLVVNVQRGDLPPASPSKFYVRALFSFCSKATNLLGPSLQVEPGDLLKIVESSHPNWWQAYKLPQQRNSVAGLIPTHNILQTGLVRSLKELSKQEPALHKIVSRKIKKVKNGHDSDDHFDMTEEFQCLLNELPRARRREERPNMRHSLNSSQSSGHSDQCPTPSSSEDSKKKSYTSEIVTKLKKLRTDNVSQCSGMSLINVASFLLLDVAIEPFERVVSVGPFERRSLLLLGAPGVGKRVVKRDLVKTFPAKFAIPIACTDRPKKSAEIDADKFHFLSKDQMENLLESDAFVECVRHKNFLYGMTNEAIDDILNNNKIPVLDLEPECLPKVRNAIYRPL</sequence>
<dbReference type="InterPro" id="IPR027417">
    <property type="entry name" value="P-loop_NTPase"/>
</dbReference>
<protein>
    <submittedName>
        <fullName evidence="7">Membrane protein, palmitoylated 4 (MAGUK p55 subfamily member 4)</fullName>
    </submittedName>
</protein>
<feature type="non-terminal residue" evidence="7">
    <location>
        <position position="408"/>
    </location>
</feature>
<dbReference type="InterPro" id="IPR001452">
    <property type="entry name" value="SH3_domain"/>
</dbReference>
<keyword evidence="8" id="KW-1185">Reference proteome</keyword>
<dbReference type="Gene3D" id="3.40.50.300">
    <property type="entry name" value="P-loop containing nucleotide triphosphate hydrolases"/>
    <property type="match status" value="1"/>
</dbReference>
<dbReference type="PROSITE" id="PS50052">
    <property type="entry name" value="GUANYLATE_KINASE_2"/>
    <property type="match status" value="1"/>
</dbReference>
<dbReference type="Gene3D" id="2.30.30.40">
    <property type="entry name" value="SH3 Domains"/>
    <property type="match status" value="1"/>
</dbReference>
<keyword evidence="2 3" id="KW-0728">SH3 domain</keyword>
<gene>
    <name evidence="7" type="primary">MPP4</name>
    <name evidence="7" type="ORF">Ciccas_013902</name>
</gene>
<evidence type="ECO:0000256" key="1">
    <source>
        <dbReference type="ARBA" id="ARBA00007014"/>
    </source>
</evidence>
<dbReference type="InterPro" id="IPR008145">
    <property type="entry name" value="GK/Ca_channel_bsu"/>
</dbReference>
<organism evidence="7 8">
    <name type="scientific">Cichlidogyrus casuarinus</name>
    <dbReference type="NCBI Taxonomy" id="1844966"/>
    <lineage>
        <taxon>Eukaryota</taxon>
        <taxon>Metazoa</taxon>
        <taxon>Spiralia</taxon>
        <taxon>Lophotrochozoa</taxon>
        <taxon>Platyhelminthes</taxon>
        <taxon>Monogenea</taxon>
        <taxon>Monopisthocotylea</taxon>
        <taxon>Dactylogyridea</taxon>
        <taxon>Ancyrocephalidae</taxon>
        <taxon>Cichlidogyrus</taxon>
    </lineage>
</organism>
<dbReference type="SUPFAM" id="SSF50044">
    <property type="entry name" value="SH3-domain"/>
    <property type="match status" value="1"/>
</dbReference>
<dbReference type="InterPro" id="IPR008144">
    <property type="entry name" value="Guanylate_kin-like_dom"/>
</dbReference>
<dbReference type="AlphaFoldDB" id="A0ABD2PPB6"/>
<dbReference type="InterPro" id="IPR036028">
    <property type="entry name" value="SH3-like_dom_sf"/>
</dbReference>
<dbReference type="Gene3D" id="2.30.42.10">
    <property type="match status" value="1"/>
</dbReference>
<evidence type="ECO:0000259" key="6">
    <source>
        <dbReference type="PROSITE" id="PS50052"/>
    </source>
</evidence>